<keyword evidence="2" id="KW-0963">Cytoplasm</keyword>
<evidence type="ECO:0000256" key="6">
    <source>
        <dbReference type="ARBA" id="ARBA00022771"/>
    </source>
</evidence>
<dbReference type="GO" id="GO:0042802">
    <property type="term" value="F:identical protein binding"/>
    <property type="evidence" value="ECO:0007669"/>
    <property type="project" value="Ensembl"/>
</dbReference>
<evidence type="ECO:0000313" key="13">
    <source>
        <dbReference type="Ensembl" id="ENSSPUP00000012866.1"/>
    </source>
</evidence>
<dbReference type="GO" id="GO:0008270">
    <property type="term" value="F:zinc ion binding"/>
    <property type="evidence" value="ECO:0007669"/>
    <property type="project" value="UniProtKB-KW"/>
</dbReference>
<evidence type="ECO:0000259" key="11">
    <source>
        <dbReference type="PROSITE" id="PS50200"/>
    </source>
</evidence>
<dbReference type="GO" id="GO:0005829">
    <property type="term" value="C:cytosol"/>
    <property type="evidence" value="ECO:0007669"/>
    <property type="project" value="Ensembl"/>
</dbReference>
<name>A0A8D0L6S0_SPHPU</name>
<dbReference type="InterPro" id="IPR011524">
    <property type="entry name" value="SARAH_dom"/>
</dbReference>
<dbReference type="PANTHER" id="PTHR22738">
    <property type="entry name" value="RASSF"/>
    <property type="match status" value="1"/>
</dbReference>
<keyword evidence="5" id="KW-0479">Metal-binding</keyword>
<evidence type="ECO:0000256" key="5">
    <source>
        <dbReference type="ARBA" id="ARBA00022723"/>
    </source>
</evidence>
<accession>A0A8D0L6S0</accession>
<keyword evidence="9" id="KW-0175">Coiled coil</keyword>
<dbReference type="InterPro" id="IPR000159">
    <property type="entry name" value="RA_dom"/>
</dbReference>
<dbReference type="OMA" id="YCRDLVH"/>
<feature type="domain" description="Ras-associating" evidence="11">
    <location>
        <begin position="90"/>
        <end position="176"/>
    </location>
</feature>
<dbReference type="FunFam" id="3.10.20.90:FF:000048">
    <property type="entry name" value="Ras association domain family member 1"/>
    <property type="match status" value="1"/>
</dbReference>
<evidence type="ECO:0000259" key="12">
    <source>
        <dbReference type="PROSITE" id="PS50951"/>
    </source>
</evidence>
<feature type="coiled-coil region" evidence="9">
    <location>
        <begin position="197"/>
        <end position="224"/>
    </location>
</feature>
<keyword evidence="8" id="KW-0206">Cytoskeleton</keyword>
<reference evidence="13" key="2">
    <citation type="submission" date="2025-09" db="UniProtKB">
        <authorList>
            <consortium name="Ensembl"/>
        </authorList>
    </citation>
    <scope>IDENTIFICATION</scope>
</reference>
<dbReference type="AlphaFoldDB" id="A0A8D0L6S0"/>
<feature type="signal peptide" evidence="10">
    <location>
        <begin position="1"/>
        <end position="20"/>
    </location>
</feature>
<keyword evidence="14" id="KW-1185">Reference proteome</keyword>
<organism evidence="13 14">
    <name type="scientific">Sphenodon punctatus</name>
    <name type="common">Tuatara</name>
    <name type="synonym">Hatteria punctata</name>
    <dbReference type="NCBI Taxonomy" id="8508"/>
    <lineage>
        <taxon>Eukaryota</taxon>
        <taxon>Metazoa</taxon>
        <taxon>Chordata</taxon>
        <taxon>Craniata</taxon>
        <taxon>Vertebrata</taxon>
        <taxon>Euteleostomi</taxon>
        <taxon>Lepidosauria</taxon>
        <taxon>Sphenodontia</taxon>
        <taxon>Sphenodontidae</taxon>
        <taxon>Sphenodon</taxon>
    </lineage>
</organism>
<reference evidence="13" key="1">
    <citation type="submission" date="2025-08" db="UniProtKB">
        <authorList>
            <consortium name="Ensembl"/>
        </authorList>
    </citation>
    <scope>IDENTIFICATION</scope>
</reference>
<keyword evidence="7" id="KW-0862">Zinc</keyword>
<evidence type="ECO:0000256" key="8">
    <source>
        <dbReference type="ARBA" id="ARBA00023212"/>
    </source>
</evidence>
<dbReference type="Gene3D" id="3.10.20.90">
    <property type="entry name" value="Phosphatidylinositol 3-kinase Catalytic Subunit, Chain A, domain 1"/>
    <property type="match status" value="1"/>
</dbReference>
<keyword evidence="10" id="KW-0732">Signal</keyword>
<dbReference type="Gene3D" id="1.20.5.110">
    <property type="match status" value="1"/>
</dbReference>
<dbReference type="PANTHER" id="PTHR22738:SF8">
    <property type="entry name" value="RAS ASSOCIATION DOMAIN-CONTAINING PROTEIN 3"/>
    <property type="match status" value="1"/>
</dbReference>
<dbReference type="PROSITE" id="PS50200">
    <property type="entry name" value="RA"/>
    <property type="match status" value="1"/>
</dbReference>
<dbReference type="CDD" id="cd21891">
    <property type="entry name" value="SARAH_RASSF3"/>
    <property type="match status" value="1"/>
</dbReference>
<evidence type="ECO:0000256" key="4">
    <source>
        <dbReference type="ARBA" id="ARBA00022701"/>
    </source>
</evidence>
<dbReference type="GO" id="GO:0005874">
    <property type="term" value="C:microtubule"/>
    <property type="evidence" value="ECO:0007669"/>
    <property type="project" value="UniProtKB-KW"/>
</dbReference>
<keyword evidence="4" id="KW-0493">Microtubule</keyword>
<evidence type="ECO:0000256" key="1">
    <source>
        <dbReference type="ARBA" id="ARBA00004245"/>
    </source>
</evidence>
<dbReference type="CDD" id="cd17219">
    <property type="entry name" value="RA_RASSF3"/>
    <property type="match status" value="1"/>
</dbReference>
<dbReference type="GO" id="GO:0005886">
    <property type="term" value="C:plasma membrane"/>
    <property type="evidence" value="ECO:0007669"/>
    <property type="project" value="Ensembl"/>
</dbReference>
<dbReference type="SMART" id="SM00314">
    <property type="entry name" value="RA"/>
    <property type="match status" value="1"/>
</dbReference>
<comment type="subcellular location">
    <subcellularLocation>
        <location evidence="1">Cytoplasm</location>
        <location evidence="1">Cytoskeleton</location>
    </subcellularLocation>
</comment>
<protein>
    <submittedName>
        <fullName evidence="13">Ras association domain family member 3</fullName>
    </submittedName>
</protein>
<dbReference type="InterPro" id="IPR029071">
    <property type="entry name" value="Ubiquitin-like_domsf"/>
</dbReference>
<dbReference type="GeneTree" id="ENSGT00940000157502"/>
<evidence type="ECO:0000256" key="9">
    <source>
        <dbReference type="SAM" id="Coils"/>
    </source>
</evidence>
<dbReference type="Pfam" id="PF16517">
    <property type="entry name" value="Nore1-SARAH"/>
    <property type="match status" value="1"/>
</dbReference>
<sequence>MGLWLVWFGSLFSGWWSSSGRDDQKEREPHIYLTKEVIKEKIQNYNSDVTDKLKMTLNSNGIYTGFIKVQMELCRPITVRTSVKAHNNETAFYSPKGYMNTLHISSTNTVHEVIEALLKKFLVADNPAKFALYKRCHKEDQVYTCKLSDREHPLYLRLVAGPGTDTLSFVLREHETGEVMWEAFSLPELQNFLRILDKEEDEQLQNLKRRYAVYRDKLEEALGVVWKPG</sequence>
<keyword evidence="3" id="KW-0597">Phosphoprotein</keyword>
<dbReference type="Ensembl" id="ENSSPUT00000013729.1">
    <property type="protein sequence ID" value="ENSSPUP00000012866.1"/>
    <property type="gene ID" value="ENSSPUG00000009913.1"/>
</dbReference>
<dbReference type="InterPro" id="IPR033614">
    <property type="entry name" value="RASSF1-6"/>
</dbReference>
<evidence type="ECO:0000313" key="14">
    <source>
        <dbReference type="Proteomes" id="UP000694392"/>
    </source>
</evidence>
<dbReference type="PROSITE" id="PS50951">
    <property type="entry name" value="SARAH"/>
    <property type="match status" value="1"/>
</dbReference>
<dbReference type="Proteomes" id="UP000694392">
    <property type="component" value="Unplaced"/>
</dbReference>
<proteinExistence type="predicted"/>
<keyword evidence="6" id="KW-0863">Zinc-finger</keyword>
<dbReference type="SUPFAM" id="SSF54236">
    <property type="entry name" value="Ubiquitin-like"/>
    <property type="match status" value="1"/>
</dbReference>
<gene>
    <name evidence="13" type="primary">RASSF3</name>
</gene>
<feature type="domain" description="SARAH" evidence="12">
    <location>
        <begin position="178"/>
        <end position="225"/>
    </location>
</feature>
<evidence type="ECO:0000256" key="3">
    <source>
        <dbReference type="ARBA" id="ARBA00022553"/>
    </source>
</evidence>
<dbReference type="Pfam" id="PF00788">
    <property type="entry name" value="RA"/>
    <property type="match status" value="1"/>
</dbReference>
<feature type="chain" id="PRO_5034764069" evidence="10">
    <location>
        <begin position="21"/>
        <end position="229"/>
    </location>
</feature>
<evidence type="ECO:0000256" key="7">
    <source>
        <dbReference type="ARBA" id="ARBA00022833"/>
    </source>
</evidence>
<evidence type="ECO:0000256" key="2">
    <source>
        <dbReference type="ARBA" id="ARBA00022490"/>
    </source>
</evidence>
<evidence type="ECO:0000256" key="10">
    <source>
        <dbReference type="SAM" id="SignalP"/>
    </source>
</evidence>
<dbReference type="GO" id="GO:0007165">
    <property type="term" value="P:signal transduction"/>
    <property type="evidence" value="ECO:0007669"/>
    <property type="project" value="InterPro"/>
</dbReference>